<evidence type="ECO:0000256" key="4">
    <source>
        <dbReference type="ARBA" id="ARBA00022840"/>
    </source>
</evidence>
<dbReference type="PANTHER" id="PTHR32463:SF0">
    <property type="entry name" value="L-FUCOSE KINASE"/>
    <property type="match status" value="1"/>
</dbReference>
<feature type="domain" description="GDP-fucose pyrophosphorylase" evidence="7">
    <location>
        <begin position="258"/>
        <end position="434"/>
    </location>
</feature>
<reference evidence="9 10" key="1">
    <citation type="journal article" date="2015" name="Microbes Environ.">
        <title>Distribution and evolution of nitrogen fixation genes in the phylum bacteroidetes.</title>
        <authorList>
            <person name="Inoue J."/>
            <person name="Oshima K."/>
            <person name="Suda W."/>
            <person name="Sakamoto M."/>
            <person name="Iino T."/>
            <person name="Noda S."/>
            <person name="Hongoh Y."/>
            <person name="Hattori M."/>
            <person name="Ohkuma M."/>
        </authorList>
    </citation>
    <scope>NUCLEOTIDE SEQUENCE [LARGE SCALE GENOMIC DNA]</scope>
    <source>
        <strain evidence="9 10">JCM 15093</strain>
    </source>
</reference>
<evidence type="ECO:0000256" key="2">
    <source>
        <dbReference type="ARBA" id="ARBA00022741"/>
    </source>
</evidence>
<dbReference type="InterPro" id="IPR013750">
    <property type="entry name" value="GHMP_kinase_C_dom"/>
</dbReference>
<gene>
    <name evidence="9" type="ORF">JCM15093_536</name>
</gene>
<sequence>MNKMQKLLSVPSNLVDYFYELEQVTTDEWFCTSDPEGSKLGSGGGTTWLLESCYRNKGNNLSFDEWLRTDKRILLHAGGQSRRLPGYAPSGKILTPIPVFRWERGQKLNQNLLSLQLPLYERILSQAPQSLHTLIASGDVYIRSDKPLQPIPEADVVCYGLWVDPSLATHHGVYVSERNNPAELDFMIQKPTLGKLEELSKTHIFLMDIGVWLLSDKAIRLLMQKSRKEESTDLTYYDLYSEFGLALGNHPLLPDPELNELSVAILPLQGGEFYHYGTSRELISSTLSLQNKVYDQRRIIHRKIKPNPAMFIQNSCTSVDLTAGNADLWIENSYVSQGWQLSSRHIITGVPVNQWTITLPEGVCVDIVPVGDKEWAVRPYGMNDAFRGSLTATDTHFLEKPFTQWMSERNLTLEDFNGTNTNDLQAAGIFPVVTNVEEMGQVLRWMVSEARQEAGKEIWKHATRLSADKIASQANLKRLYAQREEFTRQNWVSLARNYEKSVFYQLDLQHAADEFVRLDLDAPDELPEEAQLMSRIHNHMLRSRINSRKGTDGEAEKLKAFELLRDGLLGEISNQKSLPQLNVYSDQIVWGRSPVRIDVAGGWTDTPPYSLYSGGNVVNLAIELNGQPPLQVYIKPCNEHHIILRSIDMGAMEIIKTYEELSQYKKVGSPFSIPKAALVLAGFHPDFSAEHYGTLSEQLEAFGAGLEITLLAAIPAGSGLGTSSILASTVLGAVNDFCGLAWDKNEICRRTLVLEQLLTTGGGWQDQYGGVLHGIKLLQTEDGFNQSPQVRWLPDYLFSEPGFKECHLLYYTGITRTAKGILGEIVSSMFLNSSAHLSLLAEMKAHALDMAEAVQRGHFNRYATLVGKSWMQNKALDSGTNPPSVEAIIDRIKDYTLGYKLPGAGGGGYLYMVAKDVEAAARIKEILTNNPPNARARFVRMDLSNKGLQISRS</sequence>
<evidence type="ECO:0000256" key="1">
    <source>
        <dbReference type="ARBA" id="ARBA00022679"/>
    </source>
</evidence>
<protein>
    <submittedName>
        <fullName evidence="9">L-fucose kinase</fullName>
    </submittedName>
</protein>
<evidence type="ECO:0000259" key="7">
    <source>
        <dbReference type="Pfam" id="PF07959"/>
    </source>
</evidence>
<feature type="domain" description="GDP-fucose pyrophosphorylase" evidence="7">
    <location>
        <begin position="72"/>
        <end position="245"/>
    </location>
</feature>
<comment type="similarity">
    <text evidence="5">Belongs to the GHMP kinase family.</text>
</comment>
<feature type="domain" description="GHMP kinase C-terminal" evidence="8">
    <location>
        <begin position="850"/>
        <end position="930"/>
    </location>
</feature>
<dbReference type="Pfam" id="PF00288">
    <property type="entry name" value="GHMP_kinases_N"/>
    <property type="match status" value="1"/>
</dbReference>
<dbReference type="InterPro" id="IPR006204">
    <property type="entry name" value="GHMP_kinase_N_dom"/>
</dbReference>
<evidence type="ECO:0000256" key="5">
    <source>
        <dbReference type="ARBA" id="ARBA00038121"/>
    </source>
</evidence>
<dbReference type="PRINTS" id="PR00960">
    <property type="entry name" value="LMBPPROTEIN"/>
</dbReference>
<dbReference type="SUPFAM" id="SSF55060">
    <property type="entry name" value="GHMP Kinase, C-terminal domain"/>
    <property type="match status" value="1"/>
</dbReference>
<dbReference type="AlphaFoldDB" id="A0A069CXX0"/>
<evidence type="ECO:0000259" key="6">
    <source>
        <dbReference type="Pfam" id="PF00288"/>
    </source>
</evidence>
<feature type="domain" description="GHMP kinase N-terminal" evidence="6">
    <location>
        <begin position="699"/>
        <end position="771"/>
    </location>
</feature>
<proteinExistence type="inferred from homology"/>
<dbReference type="InterPro" id="IPR036554">
    <property type="entry name" value="GHMP_kinase_C_sf"/>
</dbReference>
<dbReference type="GO" id="GO:0005524">
    <property type="term" value="F:ATP binding"/>
    <property type="evidence" value="ECO:0007669"/>
    <property type="project" value="UniProtKB-KW"/>
</dbReference>
<dbReference type="EMBL" id="BAJS01000002">
    <property type="protein sequence ID" value="GAK35443.1"/>
    <property type="molecule type" value="Genomic_DNA"/>
</dbReference>
<keyword evidence="2" id="KW-0547">Nucleotide-binding</keyword>
<dbReference type="eggNOG" id="COG2605">
    <property type="taxonomic scope" value="Bacteria"/>
</dbReference>
<keyword evidence="10" id="KW-1185">Reference proteome</keyword>
<evidence type="ECO:0000256" key="3">
    <source>
        <dbReference type="ARBA" id="ARBA00022777"/>
    </source>
</evidence>
<accession>A0A069CXX0</accession>
<keyword evidence="1" id="KW-0808">Transferase</keyword>
<evidence type="ECO:0000313" key="10">
    <source>
        <dbReference type="Proteomes" id="UP000027601"/>
    </source>
</evidence>
<name>A0A069CXX0_9BACE</name>
<dbReference type="STRING" id="1121097.GCA_000428125_01181"/>
<evidence type="ECO:0000313" key="9">
    <source>
        <dbReference type="EMBL" id="GAK35443.1"/>
    </source>
</evidence>
<dbReference type="InterPro" id="IPR012887">
    <property type="entry name" value="GDP_fucose_pyrophosphorylase"/>
</dbReference>
<dbReference type="GO" id="GO:0042352">
    <property type="term" value="P:GDP-L-fucose salvage"/>
    <property type="evidence" value="ECO:0007669"/>
    <property type="project" value="TreeGrafter"/>
</dbReference>
<dbReference type="Pfam" id="PF07959">
    <property type="entry name" value="Fucose_pyrophosphorylase"/>
    <property type="match status" value="2"/>
</dbReference>
<dbReference type="Proteomes" id="UP000027601">
    <property type="component" value="Unassembled WGS sequence"/>
</dbReference>
<dbReference type="Gene3D" id="3.30.230.120">
    <property type="match status" value="1"/>
</dbReference>
<keyword evidence="3 9" id="KW-0418">Kinase</keyword>
<evidence type="ECO:0000259" key="8">
    <source>
        <dbReference type="Pfam" id="PF08544"/>
    </source>
</evidence>
<dbReference type="NCBIfam" id="NF009948">
    <property type="entry name" value="PRK13412.1"/>
    <property type="match status" value="1"/>
</dbReference>
<dbReference type="InterPro" id="IPR001174">
    <property type="entry name" value="HddA/FKP"/>
</dbReference>
<keyword evidence="4" id="KW-0067">ATP-binding</keyword>
<dbReference type="SUPFAM" id="SSF54211">
    <property type="entry name" value="Ribosomal protein S5 domain 2-like"/>
    <property type="match status" value="1"/>
</dbReference>
<dbReference type="InterPro" id="IPR020568">
    <property type="entry name" value="Ribosomal_Su5_D2-typ_SF"/>
</dbReference>
<dbReference type="Pfam" id="PF08544">
    <property type="entry name" value="GHMP_kinases_C"/>
    <property type="match status" value="1"/>
</dbReference>
<organism evidence="9 10">
    <name type="scientific">Bacteroides graminisolvens DSM 19988 = JCM 15093</name>
    <dbReference type="NCBI Taxonomy" id="1121097"/>
    <lineage>
        <taxon>Bacteria</taxon>
        <taxon>Pseudomonadati</taxon>
        <taxon>Bacteroidota</taxon>
        <taxon>Bacteroidia</taxon>
        <taxon>Bacteroidales</taxon>
        <taxon>Bacteroidaceae</taxon>
        <taxon>Bacteroides</taxon>
    </lineage>
</organism>
<dbReference type="InterPro" id="IPR052203">
    <property type="entry name" value="GHMP_Kinase-Related"/>
</dbReference>
<comment type="caution">
    <text evidence="9">The sequence shown here is derived from an EMBL/GenBank/DDBJ whole genome shotgun (WGS) entry which is preliminary data.</text>
</comment>
<dbReference type="GO" id="GO:0050201">
    <property type="term" value="F:fucokinase activity"/>
    <property type="evidence" value="ECO:0007669"/>
    <property type="project" value="TreeGrafter"/>
</dbReference>
<dbReference type="PANTHER" id="PTHR32463">
    <property type="entry name" value="L-FUCOSE KINASE"/>
    <property type="match status" value="1"/>
</dbReference>